<evidence type="ECO:0000313" key="2">
    <source>
        <dbReference type="EMBL" id="KAF9509569.1"/>
    </source>
</evidence>
<feature type="non-terminal residue" evidence="2">
    <location>
        <position position="125"/>
    </location>
</feature>
<sequence length="125" mass="14270">CKCGSQHHSLEVVCVHMEHVKDIMLDICKCRPAPVQLVQHDFFPCSPVCPTLAVSLDMLEFVAELFLHISLNERGWAATLVKYLKACRYHFVTADSFCHCFANALAHYRQLVRLVDAQVEKLVDR</sequence>
<gene>
    <name evidence="2" type="ORF">BS47DRAFT_1275261</name>
</gene>
<dbReference type="AlphaFoldDB" id="A0A9P6APB8"/>
<evidence type="ECO:0000313" key="3">
    <source>
        <dbReference type="Proteomes" id="UP000886523"/>
    </source>
</evidence>
<feature type="domain" description="CxC1-like cysteine cluster associated with KDZ transposases" evidence="1">
    <location>
        <begin position="1"/>
        <end position="85"/>
    </location>
</feature>
<comment type="caution">
    <text evidence="2">The sequence shown here is derived from an EMBL/GenBank/DDBJ whole genome shotgun (WGS) entry which is preliminary data.</text>
</comment>
<dbReference type="Pfam" id="PF18802">
    <property type="entry name" value="CxC1"/>
    <property type="match status" value="1"/>
</dbReference>
<organism evidence="2 3">
    <name type="scientific">Hydnum rufescens UP504</name>
    <dbReference type="NCBI Taxonomy" id="1448309"/>
    <lineage>
        <taxon>Eukaryota</taxon>
        <taxon>Fungi</taxon>
        <taxon>Dikarya</taxon>
        <taxon>Basidiomycota</taxon>
        <taxon>Agaricomycotina</taxon>
        <taxon>Agaricomycetes</taxon>
        <taxon>Cantharellales</taxon>
        <taxon>Hydnaceae</taxon>
        <taxon>Hydnum</taxon>
    </lineage>
</organism>
<name>A0A9P6APB8_9AGAM</name>
<protein>
    <recommendedName>
        <fullName evidence="1">CxC1-like cysteine cluster associated with KDZ transposases domain-containing protein</fullName>
    </recommendedName>
</protein>
<reference evidence="2" key="1">
    <citation type="journal article" date="2020" name="Nat. Commun.">
        <title>Large-scale genome sequencing of mycorrhizal fungi provides insights into the early evolution of symbiotic traits.</title>
        <authorList>
            <person name="Miyauchi S."/>
            <person name="Kiss E."/>
            <person name="Kuo A."/>
            <person name="Drula E."/>
            <person name="Kohler A."/>
            <person name="Sanchez-Garcia M."/>
            <person name="Morin E."/>
            <person name="Andreopoulos B."/>
            <person name="Barry K.W."/>
            <person name="Bonito G."/>
            <person name="Buee M."/>
            <person name="Carver A."/>
            <person name="Chen C."/>
            <person name="Cichocki N."/>
            <person name="Clum A."/>
            <person name="Culley D."/>
            <person name="Crous P.W."/>
            <person name="Fauchery L."/>
            <person name="Girlanda M."/>
            <person name="Hayes R.D."/>
            <person name="Keri Z."/>
            <person name="LaButti K."/>
            <person name="Lipzen A."/>
            <person name="Lombard V."/>
            <person name="Magnuson J."/>
            <person name="Maillard F."/>
            <person name="Murat C."/>
            <person name="Nolan M."/>
            <person name="Ohm R.A."/>
            <person name="Pangilinan J."/>
            <person name="Pereira M.F."/>
            <person name="Perotto S."/>
            <person name="Peter M."/>
            <person name="Pfister S."/>
            <person name="Riley R."/>
            <person name="Sitrit Y."/>
            <person name="Stielow J.B."/>
            <person name="Szollosi G."/>
            <person name="Zifcakova L."/>
            <person name="Stursova M."/>
            <person name="Spatafora J.W."/>
            <person name="Tedersoo L."/>
            <person name="Vaario L.M."/>
            <person name="Yamada A."/>
            <person name="Yan M."/>
            <person name="Wang P."/>
            <person name="Xu J."/>
            <person name="Bruns T."/>
            <person name="Baldrian P."/>
            <person name="Vilgalys R."/>
            <person name="Dunand C."/>
            <person name="Henrissat B."/>
            <person name="Grigoriev I.V."/>
            <person name="Hibbett D."/>
            <person name="Nagy L.G."/>
            <person name="Martin F.M."/>
        </authorList>
    </citation>
    <scope>NUCLEOTIDE SEQUENCE</scope>
    <source>
        <strain evidence="2">UP504</strain>
    </source>
</reference>
<dbReference type="EMBL" id="MU129033">
    <property type="protein sequence ID" value="KAF9509569.1"/>
    <property type="molecule type" value="Genomic_DNA"/>
</dbReference>
<keyword evidence="3" id="KW-1185">Reference proteome</keyword>
<evidence type="ECO:0000259" key="1">
    <source>
        <dbReference type="Pfam" id="PF18802"/>
    </source>
</evidence>
<proteinExistence type="predicted"/>
<dbReference type="OrthoDB" id="3200967at2759"/>
<dbReference type="InterPro" id="IPR041320">
    <property type="entry name" value="CxC1"/>
</dbReference>
<accession>A0A9P6APB8</accession>
<feature type="non-terminal residue" evidence="2">
    <location>
        <position position="1"/>
    </location>
</feature>
<dbReference type="Proteomes" id="UP000886523">
    <property type="component" value="Unassembled WGS sequence"/>
</dbReference>